<comment type="subcellular location">
    <subcellularLocation>
        <location evidence="1">Cell outer membrane</location>
    </subcellularLocation>
</comment>
<dbReference type="InterPro" id="IPR011990">
    <property type="entry name" value="TPR-like_helical_dom_sf"/>
</dbReference>
<protein>
    <submittedName>
        <fullName evidence="7">RagB/SusD family nutrient uptake outer membrane protein</fullName>
    </submittedName>
</protein>
<feature type="domain" description="RagB/SusD" evidence="6">
    <location>
        <begin position="331"/>
        <end position="550"/>
    </location>
</feature>
<evidence type="ECO:0000256" key="3">
    <source>
        <dbReference type="ARBA" id="ARBA00022729"/>
    </source>
</evidence>
<keyword evidence="4" id="KW-0472">Membrane</keyword>
<evidence type="ECO:0000256" key="2">
    <source>
        <dbReference type="ARBA" id="ARBA00006275"/>
    </source>
</evidence>
<keyword evidence="3" id="KW-0732">Signal</keyword>
<name>A0A921FFB5_9BACT</name>
<evidence type="ECO:0000313" key="7">
    <source>
        <dbReference type="EMBL" id="HJF07625.1"/>
    </source>
</evidence>
<proteinExistence type="inferred from homology"/>
<dbReference type="SUPFAM" id="SSF48452">
    <property type="entry name" value="TPR-like"/>
    <property type="match status" value="1"/>
</dbReference>
<gene>
    <name evidence="7" type="ORF">K8U81_05465</name>
</gene>
<sequence length="665" mass="74033">MKKHIYILSLIVAGVLPLTSCSDFLETSSPSVVDSDLVFSNIETARAAMDGAYENWRTCANTQVFGAGLFYGADMTGSDIERHPEPFTNQTGRHYPETLYQNGTYAGSYGLLSYLTEEGAYTQLYSVISRANAIINAMEGEVAVDIEAGNATDMTQLYGEAVALRATGYRELLRNFGDVPYQVQSGIPANGLSPRDFIYDKCLDDLIRVEPVMYRLGENTTVQKNFFSRNYVQGLIGRMALEAGGYHTRRLDLGTDFYTDGEGNQLTFETLGTDNNNAQYGRRTDWKDYYELAQTYFKKCIDNPGTATFHETDPRGEGKNGQIYENPYQYFFQQMNNLEFADESIYEYAMTQGIGNSERPYALGRVSSGGSSKAYPCKSYGQGRINPAFYYGMFSPNDKRRDVSACVTGSDGKGNEKLIPLVPNSKADGGGITVNKWDENRMASPYTAGQRKSGINGPYMRLSEVYLGYAEACAALGEDTEARTYLDKIRNRAFPDGQANTDDFIAKCGGLLKAVIQERGFEYAGEGDRRWTLIRTGMLPEAIRNIKEMTKAMMDGLRANGYYQFANGNVISNYVWTKMVDARSEIGYRLTTECPADKKDNPIMYPGWRGQNDSWEDYGCSYGTETPATNVAIKGLFEHIDPNGSEAQALEAEGYTRIDWGKTLV</sequence>
<dbReference type="EMBL" id="DYXD01000119">
    <property type="protein sequence ID" value="HJF07625.1"/>
    <property type="molecule type" value="Genomic_DNA"/>
</dbReference>
<dbReference type="AlphaFoldDB" id="A0A921FFB5"/>
<dbReference type="Proteomes" id="UP000718012">
    <property type="component" value="Unassembled WGS sequence"/>
</dbReference>
<dbReference type="InterPro" id="IPR012944">
    <property type="entry name" value="SusD_RagB_dom"/>
</dbReference>
<accession>A0A921FFB5</accession>
<evidence type="ECO:0000256" key="1">
    <source>
        <dbReference type="ARBA" id="ARBA00004442"/>
    </source>
</evidence>
<evidence type="ECO:0000259" key="6">
    <source>
        <dbReference type="Pfam" id="PF07980"/>
    </source>
</evidence>
<evidence type="ECO:0000256" key="5">
    <source>
        <dbReference type="ARBA" id="ARBA00023237"/>
    </source>
</evidence>
<evidence type="ECO:0000313" key="8">
    <source>
        <dbReference type="Proteomes" id="UP000718012"/>
    </source>
</evidence>
<dbReference type="GO" id="GO:0009279">
    <property type="term" value="C:cell outer membrane"/>
    <property type="evidence" value="ECO:0007669"/>
    <property type="project" value="UniProtKB-SubCell"/>
</dbReference>
<dbReference type="Gene3D" id="1.25.40.390">
    <property type="match status" value="1"/>
</dbReference>
<feature type="non-terminal residue" evidence="7">
    <location>
        <position position="665"/>
    </location>
</feature>
<organism evidence="7 8">
    <name type="scientific">Phocaeicola coprocola</name>
    <dbReference type="NCBI Taxonomy" id="310298"/>
    <lineage>
        <taxon>Bacteria</taxon>
        <taxon>Pseudomonadati</taxon>
        <taxon>Bacteroidota</taxon>
        <taxon>Bacteroidia</taxon>
        <taxon>Bacteroidales</taxon>
        <taxon>Bacteroidaceae</taxon>
        <taxon>Phocaeicola</taxon>
    </lineage>
</organism>
<comment type="caution">
    <text evidence="7">The sequence shown here is derived from an EMBL/GenBank/DDBJ whole genome shotgun (WGS) entry which is preliminary data.</text>
</comment>
<evidence type="ECO:0000256" key="4">
    <source>
        <dbReference type="ARBA" id="ARBA00023136"/>
    </source>
</evidence>
<dbReference type="Pfam" id="PF07980">
    <property type="entry name" value="SusD_RagB"/>
    <property type="match status" value="1"/>
</dbReference>
<keyword evidence="5" id="KW-0998">Cell outer membrane</keyword>
<reference evidence="7" key="1">
    <citation type="journal article" date="2021" name="PeerJ">
        <title>Extensive microbial diversity within the chicken gut microbiome revealed by metagenomics and culture.</title>
        <authorList>
            <person name="Gilroy R."/>
            <person name="Ravi A."/>
            <person name="Getino M."/>
            <person name="Pursley I."/>
            <person name="Horton D.L."/>
            <person name="Alikhan N.F."/>
            <person name="Baker D."/>
            <person name="Gharbi K."/>
            <person name="Hall N."/>
            <person name="Watson M."/>
            <person name="Adriaenssens E.M."/>
            <person name="Foster-Nyarko E."/>
            <person name="Jarju S."/>
            <person name="Secka A."/>
            <person name="Antonio M."/>
            <person name="Oren A."/>
            <person name="Chaudhuri R.R."/>
            <person name="La Ragione R."/>
            <person name="Hildebrand F."/>
            <person name="Pallen M.J."/>
        </authorList>
    </citation>
    <scope>NUCLEOTIDE SEQUENCE</scope>
    <source>
        <strain evidence="7">CHK165-8395</strain>
    </source>
</reference>
<reference evidence="7" key="2">
    <citation type="submission" date="2021-09" db="EMBL/GenBank/DDBJ databases">
        <authorList>
            <person name="Gilroy R."/>
        </authorList>
    </citation>
    <scope>NUCLEOTIDE SEQUENCE</scope>
    <source>
        <strain evidence="7">CHK165-8395</strain>
    </source>
</reference>
<comment type="similarity">
    <text evidence="2">Belongs to the SusD family.</text>
</comment>